<keyword evidence="2" id="KW-1185">Reference proteome</keyword>
<dbReference type="Proteomes" id="UP000030416">
    <property type="component" value="Unassembled WGS sequence"/>
</dbReference>
<evidence type="ECO:0000313" key="1">
    <source>
        <dbReference type="EMBL" id="KGR78079.1"/>
    </source>
</evidence>
<dbReference type="STRING" id="1384049.CD29_13075"/>
<proteinExistence type="predicted"/>
<name>A0A0A3I023_9BACL</name>
<dbReference type="EMBL" id="JPVN01000014">
    <property type="protein sequence ID" value="KGR78079.1"/>
    <property type="molecule type" value="Genomic_DNA"/>
</dbReference>
<reference evidence="1 2" key="1">
    <citation type="submission" date="2014-02" db="EMBL/GenBank/DDBJ databases">
        <title>Draft genome sequence of Lysinibacillus manganicus DSM 26584T.</title>
        <authorList>
            <person name="Zhang F."/>
            <person name="Wang G."/>
            <person name="Zhang L."/>
        </authorList>
    </citation>
    <scope>NUCLEOTIDE SEQUENCE [LARGE SCALE GENOMIC DNA]</scope>
    <source>
        <strain evidence="1 2">DSM 26584</strain>
    </source>
</reference>
<sequence length="93" mass="10482">MTTTTMIMTVMEDAEDVEEDSIIRFTHSSRSKFTLILIAHIVRTIDLTTVHTATNIRRAPSTKAYELVPFSFLLQGISIAIRGINPTFVINKE</sequence>
<accession>A0A0A3I023</accession>
<gene>
    <name evidence="1" type="ORF">CD29_13075</name>
</gene>
<dbReference type="AlphaFoldDB" id="A0A0A3I023"/>
<organism evidence="1 2">
    <name type="scientific">Ureibacillus manganicus DSM 26584</name>
    <dbReference type="NCBI Taxonomy" id="1384049"/>
    <lineage>
        <taxon>Bacteria</taxon>
        <taxon>Bacillati</taxon>
        <taxon>Bacillota</taxon>
        <taxon>Bacilli</taxon>
        <taxon>Bacillales</taxon>
        <taxon>Caryophanaceae</taxon>
        <taxon>Ureibacillus</taxon>
    </lineage>
</organism>
<evidence type="ECO:0000313" key="2">
    <source>
        <dbReference type="Proteomes" id="UP000030416"/>
    </source>
</evidence>
<comment type="caution">
    <text evidence="1">The sequence shown here is derived from an EMBL/GenBank/DDBJ whole genome shotgun (WGS) entry which is preliminary data.</text>
</comment>
<protein>
    <submittedName>
        <fullName evidence="1">Uncharacterized protein</fullName>
    </submittedName>
</protein>